<protein>
    <submittedName>
        <fullName evidence="1">Uncharacterized protein</fullName>
    </submittedName>
</protein>
<sequence length="103" mass="11660">MTITVKISFGRDTEDLSIYDQYDDGNQLGTTKKYKKTDKQSPNPLILDVATKITGGRGRLRMVETKSGITLTDETIDVWENQVNIWPVIDTVQDLARVITENQ</sequence>
<evidence type="ECO:0000313" key="2">
    <source>
        <dbReference type="Proteomes" id="UP000481252"/>
    </source>
</evidence>
<comment type="caution">
    <text evidence="1">The sequence shown here is derived from an EMBL/GenBank/DDBJ whole genome shotgun (WGS) entry which is preliminary data.</text>
</comment>
<accession>A0A7C9V9G2</accession>
<organism evidence="1 2">
    <name type="scientific">Mesorhizobium zhangyense</name>
    <dbReference type="NCBI Taxonomy" id="1776730"/>
    <lineage>
        <taxon>Bacteria</taxon>
        <taxon>Pseudomonadati</taxon>
        <taxon>Pseudomonadota</taxon>
        <taxon>Alphaproteobacteria</taxon>
        <taxon>Hyphomicrobiales</taxon>
        <taxon>Phyllobacteriaceae</taxon>
        <taxon>Mesorhizobium</taxon>
    </lineage>
</organism>
<reference evidence="1 2" key="1">
    <citation type="submission" date="2020-02" db="EMBL/GenBank/DDBJ databases">
        <title>Genome sequence of the type strain CGMCC 1.15528 of Mesorhizobium zhangyense.</title>
        <authorList>
            <person name="Gao J."/>
            <person name="Sun J."/>
        </authorList>
    </citation>
    <scope>NUCLEOTIDE SEQUENCE [LARGE SCALE GENOMIC DNA]</scope>
    <source>
        <strain evidence="1 2">CGMCC 1.15528</strain>
    </source>
</reference>
<dbReference type="EMBL" id="JAAKZG010000001">
    <property type="protein sequence ID" value="NGN39949.1"/>
    <property type="molecule type" value="Genomic_DNA"/>
</dbReference>
<dbReference type="RefSeq" id="WP_165113924.1">
    <property type="nucleotide sequence ID" value="NZ_JAAKZG010000001.1"/>
</dbReference>
<proteinExistence type="predicted"/>
<gene>
    <name evidence="1" type="ORF">G6N74_02620</name>
</gene>
<dbReference type="AlphaFoldDB" id="A0A7C9V9G2"/>
<name>A0A7C9V9G2_9HYPH</name>
<evidence type="ECO:0000313" key="1">
    <source>
        <dbReference type="EMBL" id="NGN39949.1"/>
    </source>
</evidence>
<keyword evidence="2" id="KW-1185">Reference proteome</keyword>
<dbReference type="Proteomes" id="UP000481252">
    <property type="component" value="Unassembled WGS sequence"/>
</dbReference>